<dbReference type="EnsemblMetazoa" id="AMIN010561-RA">
    <property type="protein sequence ID" value="AMIN010561-PA"/>
    <property type="gene ID" value="AMIN010561"/>
</dbReference>
<evidence type="ECO:0000313" key="2">
    <source>
        <dbReference type="Proteomes" id="UP000075920"/>
    </source>
</evidence>
<name>A0A182WJK7_9DIPT</name>
<dbReference type="InterPro" id="IPR009832">
    <property type="entry name" value="DUF1397"/>
</dbReference>
<reference evidence="2" key="1">
    <citation type="submission" date="2013-03" db="EMBL/GenBank/DDBJ databases">
        <title>The Genome Sequence of Anopheles minimus MINIMUS1.</title>
        <authorList>
            <consortium name="The Broad Institute Genomics Platform"/>
            <person name="Neafsey D.E."/>
            <person name="Walton C."/>
            <person name="Walker B."/>
            <person name="Young S.K."/>
            <person name="Zeng Q."/>
            <person name="Gargeya S."/>
            <person name="Fitzgerald M."/>
            <person name="Haas B."/>
            <person name="Abouelleil A."/>
            <person name="Allen A.W."/>
            <person name="Alvarado L."/>
            <person name="Arachchi H.M."/>
            <person name="Berlin A.M."/>
            <person name="Chapman S.B."/>
            <person name="Gainer-Dewar J."/>
            <person name="Goldberg J."/>
            <person name="Griggs A."/>
            <person name="Gujja S."/>
            <person name="Hansen M."/>
            <person name="Howarth C."/>
            <person name="Imamovic A."/>
            <person name="Ireland A."/>
            <person name="Larimer J."/>
            <person name="McCowan C."/>
            <person name="Murphy C."/>
            <person name="Pearson M."/>
            <person name="Poon T.W."/>
            <person name="Priest M."/>
            <person name="Roberts A."/>
            <person name="Saif S."/>
            <person name="Shea T."/>
            <person name="Sisk P."/>
            <person name="Sykes S."/>
            <person name="Wortman J."/>
            <person name="Nusbaum C."/>
            <person name="Birren B."/>
        </authorList>
    </citation>
    <scope>NUCLEOTIDE SEQUENCE [LARGE SCALE GENOMIC DNA]</scope>
    <source>
        <strain evidence="2">MINIMUS1</strain>
    </source>
</reference>
<accession>A0A182WJK7</accession>
<reference evidence="1" key="2">
    <citation type="submission" date="2020-05" db="UniProtKB">
        <authorList>
            <consortium name="EnsemblMetazoa"/>
        </authorList>
    </citation>
    <scope>IDENTIFICATION</scope>
    <source>
        <strain evidence="1">MINIMUS1</strain>
    </source>
</reference>
<dbReference type="Pfam" id="PF07165">
    <property type="entry name" value="DUF1397"/>
    <property type="match status" value="1"/>
</dbReference>
<organism evidence="1 2">
    <name type="scientific">Anopheles minimus</name>
    <dbReference type="NCBI Taxonomy" id="112268"/>
    <lineage>
        <taxon>Eukaryota</taxon>
        <taxon>Metazoa</taxon>
        <taxon>Ecdysozoa</taxon>
        <taxon>Arthropoda</taxon>
        <taxon>Hexapoda</taxon>
        <taxon>Insecta</taxon>
        <taxon>Pterygota</taxon>
        <taxon>Neoptera</taxon>
        <taxon>Endopterygota</taxon>
        <taxon>Diptera</taxon>
        <taxon>Nematocera</taxon>
        <taxon>Culicoidea</taxon>
        <taxon>Culicidae</taxon>
        <taxon>Anophelinae</taxon>
        <taxon>Anopheles</taxon>
    </lineage>
</organism>
<dbReference type="PANTHER" id="PTHR20997">
    <property type="entry name" value="EG:BACR42I17.2 PROTEIN-RELATED"/>
    <property type="match status" value="1"/>
</dbReference>
<proteinExistence type="predicted"/>
<dbReference type="VEuPathDB" id="VectorBase:AMIN010561"/>
<protein>
    <submittedName>
        <fullName evidence="1">Uncharacterized protein</fullName>
    </submittedName>
</protein>
<dbReference type="PANTHER" id="PTHR20997:SF2">
    <property type="entry name" value="EG:BACR42I17.2 PROTEIN-RELATED"/>
    <property type="match status" value="1"/>
</dbReference>
<keyword evidence="2" id="KW-1185">Reference proteome</keyword>
<sequence length="272" mass="31287">ITITTQHHARNHSWNISTEVTFHRIGLHVAYIVKTKEMFEKILVIFLAVVTAVHAEESSNVDAPDALDFSYTRLWSYAQQQCDLKGISSATFTQSWLGVRRCLRNTLDVVRLNEDSMRLDLGNQEEILSRHCPNLFEGVKCFNPFMDMVKGCVNAESYEIFQALHNWFHDILEYLCENNGVHIEYDKEKHDICTREINKYIITCAAEHLIATPEVNRKTLTEENCNALATAKDCLLGKLKNCGVFANGARLFYENFIQITSCKNYIPKTERK</sequence>
<dbReference type="Proteomes" id="UP000075920">
    <property type="component" value="Unassembled WGS sequence"/>
</dbReference>
<dbReference type="AlphaFoldDB" id="A0A182WJK7"/>
<evidence type="ECO:0000313" key="1">
    <source>
        <dbReference type="EnsemblMetazoa" id="AMIN010561-PA"/>
    </source>
</evidence>